<dbReference type="STRING" id="756272.Plabr_2292"/>
<evidence type="ECO:0000313" key="1">
    <source>
        <dbReference type="EMBL" id="ADY59894.1"/>
    </source>
</evidence>
<dbReference type="AlphaFoldDB" id="F0SLW9"/>
<evidence type="ECO:0000313" key="2">
    <source>
        <dbReference type="Proteomes" id="UP000006860"/>
    </source>
</evidence>
<keyword evidence="2" id="KW-1185">Reference proteome</keyword>
<dbReference type="Proteomes" id="UP000006860">
    <property type="component" value="Chromosome"/>
</dbReference>
<accession>F0SLW9</accession>
<gene>
    <name evidence="1" type="ordered locus">Plabr_2292</name>
</gene>
<dbReference type="HOGENOM" id="CLU_2619829_0_0_0"/>
<protein>
    <submittedName>
        <fullName evidence="1">Uncharacterized protein</fullName>
    </submittedName>
</protein>
<dbReference type="KEGG" id="pbs:Plabr_2292"/>
<proteinExistence type="predicted"/>
<name>F0SLW9_RUBBR</name>
<dbReference type="EMBL" id="CP002546">
    <property type="protein sequence ID" value="ADY59894.1"/>
    <property type="molecule type" value="Genomic_DNA"/>
</dbReference>
<reference evidence="2" key="1">
    <citation type="submission" date="2011-02" db="EMBL/GenBank/DDBJ databases">
        <title>The complete genome of Planctomyces brasiliensis DSM 5305.</title>
        <authorList>
            <person name="Lucas S."/>
            <person name="Copeland A."/>
            <person name="Lapidus A."/>
            <person name="Bruce D."/>
            <person name="Goodwin L."/>
            <person name="Pitluck S."/>
            <person name="Kyrpides N."/>
            <person name="Mavromatis K."/>
            <person name="Pagani I."/>
            <person name="Ivanova N."/>
            <person name="Ovchinnikova G."/>
            <person name="Lu M."/>
            <person name="Detter J.C."/>
            <person name="Han C."/>
            <person name="Land M."/>
            <person name="Hauser L."/>
            <person name="Markowitz V."/>
            <person name="Cheng J.-F."/>
            <person name="Hugenholtz P."/>
            <person name="Woyke T."/>
            <person name="Wu D."/>
            <person name="Tindall B."/>
            <person name="Pomrenke H.G."/>
            <person name="Brambilla E."/>
            <person name="Klenk H.-P."/>
            <person name="Eisen J.A."/>
        </authorList>
    </citation>
    <scope>NUCLEOTIDE SEQUENCE [LARGE SCALE GENOMIC DNA]</scope>
    <source>
        <strain evidence="2">ATCC 49424 / DSM 5305 / JCM 21570 / NBRC 103401 / IFAM 1448</strain>
    </source>
</reference>
<sequence length="78" mass="9016">MIYFMEQSDKFKAVWQFQYTGIVNLPTIVRCAQSGPGRTEPCGGGMLEAGLQSGSRFQLLLVFQWTGFRQRSYRLLRY</sequence>
<organism evidence="1 2">
    <name type="scientific">Rubinisphaera brasiliensis (strain ATCC 49424 / DSM 5305 / JCM 21570 / IAM 15109 / NBRC 103401 / IFAM 1448)</name>
    <name type="common">Planctomyces brasiliensis</name>
    <dbReference type="NCBI Taxonomy" id="756272"/>
    <lineage>
        <taxon>Bacteria</taxon>
        <taxon>Pseudomonadati</taxon>
        <taxon>Planctomycetota</taxon>
        <taxon>Planctomycetia</taxon>
        <taxon>Planctomycetales</taxon>
        <taxon>Planctomycetaceae</taxon>
        <taxon>Rubinisphaera</taxon>
    </lineage>
</organism>